<feature type="DNA-binding region" description="OmpR/PhoB-type" evidence="14">
    <location>
        <begin position="128"/>
        <end position="234"/>
    </location>
</feature>
<dbReference type="Proteomes" id="UP000285575">
    <property type="component" value="Unassembled WGS sequence"/>
</dbReference>
<dbReference type="NCBIfam" id="TIGR02154">
    <property type="entry name" value="PhoB"/>
    <property type="match status" value="1"/>
</dbReference>
<evidence type="ECO:0000256" key="13">
    <source>
        <dbReference type="PROSITE-ProRule" id="PRU00169"/>
    </source>
</evidence>
<dbReference type="GO" id="GO:0005829">
    <property type="term" value="C:cytosol"/>
    <property type="evidence" value="ECO:0007669"/>
    <property type="project" value="TreeGrafter"/>
</dbReference>
<evidence type="ECO:0000256" key="10">
    <source>
        <dbReference type="ARBA" id="ARBA00023159"/>
    </source>
</evidence>
<dbReference type="InterPro" id="IPR016032">
    <property type="entry name" value="Sig_transdc_resp-reg_C-effctor"/>
</dbReference>
<evidence type="ECO:0000313" key="17">
    <source>
        <dbReference type="EMBL" id="RVU46185.1"/>
    </source>
</evidence>
<organism evidence="17 18">
    <name type="scientific">Rubrivivax rivuli</name>
    <dbReference type="NCBI Taxonomy" id="1862385"/>
    <lineage>
        <taxon>Bacteria</taxon>
        <taxon>Pseudomonadati</taxon>
        <taxon>Pseudomonadota</taxon>
        <taxon>Betaproteobacteria</taxon>
        <taxon>Burkholderiales</taxon>
        <taxon>Sphaerotilaceae</taxon>
        <taxon>Rubrivivax</taxon>
    </lineage>
</organism>
<dbReference type="GO" id="GO:0006817">
    <property type="term" value="P:phosphate ion transport"/>
    <property type="evidence" value="ECO:0007669"/>
    <property type="project" value="UniProtKB-KW"/>
</dbReference>
<dbReference type="PROSITE" id="PS51755">
    <property type="entry name" value="OMPR_PHOB"/>
    <property type="match status" value="1"/>
</dbReference>
<keyword evidence="3" id="KW-0813">Transport</keyword>
<evidence type="ECO:0000256" key="4">
    <source>
        <dbReference type="ARBA" id="ARBA00022490"/>
    </source>
</evidence>
<dbReference type="GO" id="GO:0000156">
    <property type="term" value="F:phosphorelay response regulator activity"/>
    <property type="evidence" value="ECO:0007669"/>
    <property type="project" value="InterPro"/>
</dbReference>
<comment type="subcellular location">
    <subcellularLocation>
        <location evidence="1">Cytoplasm</location>
    </subcellularLocation>
</comment>
<feature type="modified residue" description="4-aspartylphosphate" evidence="13">
    <location>
        <position position="52"/>
    </location>
</feature>
<dbReference type="EMBL" id="SACR01000003">
    <property type="protein sequence ID" value="RVU46185.1"/>
    <property type="molecule type" value="Genomic_DNA"/>
</dbReference>
<dbReference type="SUPFAM" id="SSF52172">
    <property type="entry name" value="CheY-like"/>
    <property type="match status" value="1"/>
</dbReference>
<keyword evidence="5 13" id="KW-0597">Phosphoprotein</keyword>
<evidence type="ECO:0000256" key="3">
    <source>
        <dbReference type="ARBA" id="ARBA00022448"/>
    </source>
</evidence>
<keyword evidence="8" id="KW-0805">Transcription regulation</keyword>
<dbReference type="InterPro" id="IPR001789">
    <property type="entry name" value="Sig_transdc_resp-reg_receiver"/>
</dbReference>
<evidence type="ECO:0000256" key="5">
    <source>
        <dbReference type="ARBA" id="ARBA00022553"/>
    </source>
</evidence>
<evidence type="ECO:0000256" key="1">
    <source>
        <dbReference type="ARBA" id="ARBA00004496"/>
    </source>
</evidence>
<evidence type="ECO:0000256" key="14">
    <source>
        <dbReference type="PROSITE-ProRule" id="PRU01091"/>
    </source>
</evidence>
<dbReference type="InterPro" id="IPR001867">
    <property type="entry name" value="OmpR/PhoB-type_DNA-bd"/>
</dbReference>
<dbReference type="InterPro" id="IPR036388">
    <property type="entry name" value="WH-like_DNA-bd_sf"/>
</dbReference>
<feature type="domain" description="Response regulatory" evidence="15">
    <location>
        <begin position="3"/>
        <end position="119"/>
    </location>
</feature>
<dbReference type="InterPro" id="IPR039420">
    <property type="entry name" value="WalR-like"/>
</dbReference>
<evidence type="ECO:0000256" key="11">
    <source>
        <dbReference type="ARBA" id="ARBA00023163"/>
    </source>
</evidence>
<name>A0A437RHJ0_9BURK</name>
<keyword evidence="11" id="KW-0804">Transcription</keyword>
<protein>
    <recommendedName>
        <fullName evidence="2">Phosphate regulon transcriptional regulatory protein PhoB</fullName>
    </recommendedName>
</protein>
<sequence>MSFILVVEDETAIAELIAINLRHAGFEVRIATDAEGANREVDRVLPDLVLVDWMLPGQTGLQLARRWRSEARTRELPVIMLTARADETDKVAGLDAGADDYLTKPFSPKELLARIRAVLRRKAPEALDSAVEVCGLRLDPATRRVTRRVETDEGEALREAKIGPTEFRLLHFLMTHPERVHSRAQLLDRVWGDHVFIEERTVDVHVKRLREALQPVQCAGLIETVRGAGYRLTQQLGSVAA</sequence>
<keyword evidence="4" id="KW-0963">Cytoplasm</keyword>
<evidence type="ECO:0000256" key="6">
    <source>
        <dbReference type="ARBA" id="ARBA00022592"/>
    </source>
</evidence>
<dbReference type="PROSITE" id="PS50110">
    <property type="entry name" value="RESPONSE_REGULATORY"/>
    <property type="match status" value="1"/>
</dbReference>
<keyword evidence="7" id="KW-0902">Two-component regulatory system</keyword>
<dbReference type="Gene3D" id="1.10.10.10">
    <property type="entry name" value="Winged helix-like DNA-binding domain superfamily/Winged helix DNA-binding domain"/>
    <property type="match status" value="1"/>
</dbReference>
<dbReference type="Pfam" id="PF00486">
    <property type="entry name" value="Trans_reg_C"/>
    <property type="match status" value="1"/>
</dbReference>
<accession>A0A437RHJ0</accession>
<evidence type="ECO:0000256" key="2">
    <source>
        <dbReference type="ARBA" id="ARBA00013332"/>
    </source>
</evidence>
<evidence type="ECO:0000259" key="16">
    <source>
        <dbReference type="PROSITE" id="PS51755"/>
    </source>
</evidence>
<dbReference type="Gene3D" id="3.40.50.2300">
    <property type="match status" value="1"/>
</dbReference>
<dbReference type="SMART" id="SM00448">
    <property type="entry name" value="REC"/>
    <property type="match status" value="1"/>
</dbReference>
<keyword evidence="10" id="KW-0010">Activator</keyword>
<dbReference type="PANTHER" id="PTHR48111">
    <property type="entry name" value="REGULATOR OF RPOS"/>
    <property type="match status" value="1"/>
</dbReference>
<dbReference type="GO" id="GO:0032993">
    <property type="term" value="C:protein-DNA complex"/>
    <property type="evidence" value="ECO:0007669"/>
    <property type="project" value="TreeGrafter"/>
</dbReference>
<comment type="function">
    <text evidence="12">This protein is a positive regulator for the phosphate regulon. Transcription of this operon is positively regulated by PhoB and PhoR when phosphate is limited.</text>
</comment>
<evidence type="ECO:0000256" key="7">
    <source>
        <dbReference type="ARBA" id="ARBA00023012"/>
    </source>
</evidence>
<evidence type="ECO:0000256" key="9">
    <source>
        <dbReference type="ARBA" id="ARBA00023125"/>
    </source>
</evidence>
<keyword evidence="9 14" id="KW-0238">DNA-binding</keyword>
<dbReference type="InterPro" id="IPR011006">
    <property type="entry name" value="CheY-like_superfamily"/>
</dbReference>
<dbReference type="InterPro" id="IPR011879">
    <property type="entry name" value="Sig_transdc_resp-reg_PhoB"/>
</dbReference>
<dbReference type="Pfam" id="PF00072">
    <property type="entry name" value="Response_reg"/>
    <property type="match status" value="1"/>
</dbReference>
<keyword evidence="6" id="KW-0592">Phosphate transport</keyword>
<evidence type="ECO:0000256" key="8">
    <source>
        <dbReference type="ARBA" id="ARBA00023015"/>
    </source>
</evidence>
<dbReference type="OrthoDB" id="9802426at2"/>
<dbReference type="GO" id="GO:0006355">
    <property type="term" value="P:regulation of DNA-templated transcription"/>
    <property type="evidence" value="ECO:0007669"/>
    <property type="project" value="InterPro"/>
</dbReference>
<comment type="caution">
    <text evidence="17">The sequence shown here is derived from an EMBL/GenBank/DDBJ whole genome shotgun (WGS) entry which is preliminary data.</text>
</comment>
<proteinExistence type="predicted"/>
<gene>
    <name evidence="17" type="primary">phoB</name>
    <name evidence="17" type="ORF">EOE66_10015</name>
</gene>
<dbReference type="Gene3D" id="6.10.250.690">
    <property type="match status" value="1"/>
</dbReference>
<evidence type="ECO:0000259" key="15">
    <source>
        <dbReference type="PROSITE" id="PS50110"/>
    </source>
</evidence>
<dbReference type="SUPFAM" id="SSF46894">
    <property type="entry name" value="C-terminal effector domain of the bipartite response regulators"/>
    <property type="match status" value="1"/>
</dbReference>
<keyword evidence="18" id="KW-1185">Reference proteome</keyword>
<dbReference type="AlphaFoldDB" id="A0A437RHJ0"/>
<dbReference type="CDD" id="cd17618">
    <property type="entry name" value="REC_OmpR_PhoB"/>
    <property type="match status" value="1"/>
</dbReference>
<evidence type="ECO:0000313" key="18">
    <source>
        <dbReference type="Proteomes" id="UP000285575"/>
    </source>
</evidence>
<feature type="domain" description="OmpR/PhoB-type" evidence="16">
    <location>
        <begin position="128"/>
        <end position="234"/>
    </location>
</feature>
<dbReference type="SMART" id="SM00862">
    <property type="entry name" value="Trans_reg_C"/>
    <property type="match status" value="1"/>
</dbReference>
<reference evidence="17 18" key="1">
    <citation type="submission" date="2019-01" db="EMBL/GenBank/DDBJ databases">
        <authorList>
            <person name="Chen W.-M."/>
        </authorList>
    </citation>
    <scope>NUCLEOTIDE SEQUENCE [LARGE SCALE GENOMIC DNA]</scope>
    <source>
        <strain evidence="17 18">KYPY4</strain>
    </source>
</reference>
<dbReference type="GO" id="GO:0000976">
    <property type="term" value="F:transcription cis-regulatory region binding"/>
    <property type="evidence" value="ECO:0007669"/>
    <property type="project" value="TreeGrafter"/>
</dbReference>
<dbReference type="PANTHER" id="PTHR48111:SF40">
    <property type="entry name" value="PHOSPHATE REGULON TRANSCRIPTIONAL REGULATORY PROTEIN PHOB"/>
    <property type="match status" value="1"/>
</dbReference>
<evidence type="ECO:0000256" key="12">
    <source>
        <dbReference type="ARBA" id="ARBA00024735"/>
    </source>
</evidence>
<dbReference type="RefSeq" id="WP_128228551.1">
    <property type="nucleotide sequence ID" value="NZ_SACR01000003.1"/>
</dbReference>
<dbReference type="CDD" id="cd00383">
    <property type="entry name" value="trans_reg_C"/>
    <property type="match status" value="1"/>
</dbReference>